<name>A0ABR0AY49_9CRUS</name>
<accession>A0ABR0AY49</accession>
<proteinExistence type="predicted"/>
<evidence type="ECO:0000313" key="1">
    <source>
        <dbReference type="EMBL" id="KAK4030058.1"/>
    </source>
</evidence>
<keyword evidence="2" id="KW-1185">Reference proteome</keyword>
<evidence type="ECO:0000313" key="2">
    <source>
        <dbReference type="Proteomes" id="UP001234178"/>
    </source>
</evidence>
<protein>
    <submittedName>
        <fullName evidence="1">Uncharacterized protein</fullName>
    </submittedName>
</protein>
<gene>
    <name evidence="1" type="ORF">OUZ56_023016</name>
</gene>
<comment type="caution">
    <text evidence="1">The sequence shown here is derived from an EMBL/GenBank/DDBJ whole genome shotgun (WGS) entry which is preliminary data.</text>
</comment>
<dbReference type="Proteomes" id="UP001234178">
    <property type="component" value="Unassembled WGS sequence"/>
</dbReference>
<reference evidence="1 2" key="1">
    <citation type="journal article" date="2023" name="Nucleic Acids Res.">
        <title>The hologenome of Daphnia magna reveals possible DNA methylation and microbiome-mediated evolution of the host genome.</title>
        <authorList>
            <person name="Chaturvedi A."/>
            <person name="Li X."/>
            <person name="Dhandapani V."/>
            <person name="Marshall H."/>
            <person name="Kissane S."/>
            <person name="Cuenca-Cambronero M."/>
            <person name="Asole G."/>
            <person name="Calvet F."/>
            <person name="Ruiz-Romero M."/>
            <person name="Marangio P."/>
            <person name="Guigo R."/>
            <person name="Rago D."/>
            <person name="Mirbahai L."/>
            <person name="Eastwood N."/>
            <person name="Colbourne J.K."/>
            <person name="Zhou J."/>
            <person name="Mallon E."/>
            <person name="Orsini L."/>
        </authorList>
    </citation>
    <scope>NUCLEOTIDE SEQUENCE [LARGE SCALE GENOMIC DNA]</scope>
    <source>
        <strain evidence="1">LRV0_1</strain>
    </source>
</reference>
<organism evidence="1 2">
    <name type="scientific">Daphnia magna</name>
    <dbReference type="NCBI Taxonomy" id="35525"/>
    <lineage>
        <taxon>Eukaryota</taxon>
        <taxon>Metazoa</taxon>
        <taxon>Ecdysozoa</taxon>
        <taxon>Arthropoda</taxon>
        <taxon>Crustacea</taxon>
        <taxon>Branchiopoda</taxon>
        <taxon>Diplostraca</taxon>
        <taxon>Cladocera</taxon>
        <taxon>Anomopoda</taxon>
        <taxon>Daphniidae</taxon>
        <taxon>Daphnia</taxon>
    </lineage>
</organism>
<sequence>MKANQASVEERLSLTNRENKIPSVIVTLTHDILLSSPLTALNFDGFISIYRHLVMAVVSNPEIHSAYSRVYCKNDS</sequence>
<dbReference type="EMBL" id="JAOYFB010000039">
    <property type="protein sequence ID" value="KAK4030058.1"/>
    <property type="molecule type" value="Genomic_DNA"/>
</dbReference>